<dbReference type="Pfam" id="PF00149">
    <property type="entry name" value="Metallophos"/>
    <property type="match status" value="1"/>
</dbReference>
<proteinExistence type="predicted"/>
<feature type="region of interest" description="Disordered" evidence="1">
    <location>
        <begin position="346"/>
        <end position="432"/>
    </location>
</feature>
<evidence type="ECO:0000313" key="4">
    <source>
        <dbReference type="Proteomes" id="UP001055102"/>
    </source>
</evidence>
<reference evidence="3" key="2">
    <citation type="submission" date="2021-08" db="EMBL/GenBank/DDBJ databases">
        <authorList>
            <person name="Tani A."/>
            <person name="Ola A."/>
            <person name="Ogura Y."/>
            <person name="Katsura K."/>
            <person name="Hayashi T."/>
        </authorList>
    </citation>
    <scope>NUCLEOTIDE SEQUENCE</scope>
    <source>
        <strain evidence="3">LMG 23639</strain>
    </source>
</reference>
<feature type="compositionally biased region" description="Basic and acidic residues" evidence="1">
    <location>
        <begin position="346"/>
        <end position="360"/>
    </location>
</feature>
<evidence type="ECO:0000313" key="3">
    <source>
        <dbReference type="EMBL" id="GJE06014.1"/>
    </source>
</evidence>
<accession>A0ABQ4SS40</accession>
<dbReference type="InterPro" id="IPR029052">
    <property type="entry name" value="Metallo-depent_PP-like"/>
</dbReference>
<dbReference type="PANTHER" id="PTHR43143:SF1">
    <property type="entry name" value="SERINE_THREONINE-PROTEIN PHOSPHATASE CPPED1"/>
    <property type="match status" value="1"/>
</dbReference>
<feature type="compositionally biased region" description="Basic residues" evidence="1">
    <location>
        <begin position="361"/>
        <end position="386"/>
    </location>
</feature>
<sequence length="432" mass="48009">MAKASKGGAKAPFVFLHVGDLHLVAPKEDDTPADAREKQRLEADVNAILAEIATLRGEGFDFVYLPGDIADDGEADQYAILEAALRDHPAGPLHLIPGDHDRQHGRMEDFERFRNGTGLPKPFVHEVDMDGDAVTLRQYYYAATINDVRCLFLDMVSAGHGRKGVGLDFRLGKAQAQWFADQVRDTLREDGTARIPCAVFMHTYPADIQVRSEATDVAGAIWNGRVRLVEMGHTHYNEITPDGRTHYAAARSVGQNEDGSTGYAVCALDGGVVSWRFKPSDRDWPFVMITAPADRRVATAGREDADTIALRARAERPRGRALPLPRRRRLLAADGAPRQGRALLHRERPVAGRREADHRRGLAHRRGRRDRDRLRPRRHRAGRHRLRDAPTPAADRHGRPPPPRLARQGPARRPARPQPGRARLVSALASPL</sequence>
<dbReference type="RefSeq" id="WP_238274673.1">
    <property type="nucleotide sequence ID" value="NZ_BPQR01000021.1"/>
</dbReference>
<protein>
    <submittedName>
        <fullName evidence="3">3',5'-cyclic adenosine monophosphate phosphodiesterase CpdA</fullName>
    </submittedName>
</protein>
<gene>
    <name evidence="3" type="primary">cpdA_2</name>
    <name evidence="3" type="ORF">AOPFMNJM_1320</name>
</gene>
<dbReference type="Proteomes" id="UP001055102">
    <property type="component" value="Unassembled WGS sequence"/>
</dbReference>
<dbReference type="InterPro" id="IPR051918">
    <property type="entry name" value="STPP_CPPED1"/>
</dbReference>
<evidence type="ECO:0000256" key="1">
    <source>
        <dbReference type="SAM" id="MobiDB-lite"/>
    </source>
</evidence>
<feature type="domain" description="Calcineurin-like phosphoesterase" evidence="2">
    <location>
        <begin position="14"/>
        <end position="236"/>
    </location>
</feature>
<organism evidence="3 4">
    <name type="scientific">Methylobacterium jeotgali</name>
    <dbReference type="NCBI Taxonomy" id="381630"/>
    <lineage>
        <taxon>Bacteria</taxon>
        <taxon>Pseudomonadati</taxon>
        <taxon>Pseudomonadota</taxon>
        <taxon>Alphaproteobacteria</taxon>
        <taxon>Hyphomicrobiales</taxon>
        <taxon>Methylobacteriaceae</taxon>
        <taxon>Methylobacterium</taxon>
    </lineage>
</organism>
<evidence type="ECO:0000259" key="2">
    <source>
        <dbReference type="Pfam" id="PF00149"/>
    </source>
</evidence>
<dbReference type="SUPFAM" id="SSF56300">
    <property type="entry name" value="Metallo-dependent phosphatases"/>
    <property type="match status" value="1"/>
</dbReference>
<dbReference type="PANTHER" id="PTHR43143">
    <property type="entry name" value="METALLOPHOSPHOESTERASE, CALCINEURIN SUPERFAMILY"/>
    <property type="match status" value="1"/>
</dbReference>
<dbReference type="Gene3D" id="3.60.21.10">
    <property type="match status" value="1"/>
</dbReference>
<feature type="compositionally biased region" description="Low complexity" evidence="1">
    <location>
        <begin position="405"/>
        <end position="424"/>
    </location>
</feature>
<comment type="caution">
    <text evidence="3">The sequence shown here is derived from an EMBL/GenBank/DDBJ whole genome shotgun (WGS) entry which is preliminary data.</text>
</comment>
<name>A0ABQ4SS40_9HYPH</name>
<dbReference type="EMBL" id="BPQR01000021">
    <property type="protein sequence ID" value="GJE06014.1"/>
    <property type="molecule type" value="Genomic_DNA"/>
</dbReference>
<dbReference type="InterPro" id="IPR004843">
    <property type="entry name" value="Calcineurin-like_PHP"/>
</dbReference>
<keyword evidence="4" id="KW-1185">Reference proteome</keyword>
<reference evidence="3" key="1">
    <citation type="journal article" date="2021" name="Front. Microbiol.">
        <title>Comprehensive Comparative Genomics and Phenotyping of Methylobacterium Species.</title>
        <authorList>
            <person name="Alessa O."/>
            <person name="Ogura Y."/>
            <person name="Fujitani Y."/>
            <person name="Takami H."/>
            <person name="Hayashi T."/>
            <person name="Sahin N."/>
            <person name="Tani A."/>
        </authorList>
    </citation>
    <scope>NUCLEOTIDE SEQUENCE</scope>
    <source>
        <strain evidence="3">LMG 23639</strain>
    </source>
</reference>